<dbReference type="AlphaFoldDB" id="J4GSE7"/>
<accession>J4GSE7</accession>
<sequence>MQMDVDPCLIPTATGRLPSHARLDDTPYSESSCTRKGQRIPTELIEKIIDLCQDDRPTLIAFALASTVCTPRARYHLFRVIHFYRRRDIDRFLELSPEVEKLVEELAIHHCLARRRKLSLSISRTVFSRCFTRLRQLAILGDHIRTLSVTVDPPESGFTASQFMALTHLNLAHLKFRSFAELRDLIYLLPNLSELCCIQVTWRENIQTSDAHQDGHQLQRLQKLKLRLSLTELMCMMTWLAPGRSTISLTSLSLGEISPFANGQRIGSLIRSCSSNLQHLQIGIMIPDVDGTRVLMDRLDDYFLEDVDLWTRLARSYIGDIAKALCPSECRSLQTLDITFRANDAGIFQFGVSRNCTNFRSFVLLMCVLLCQLSAPHIQQIVVNAEGFQSHCCSRGCNFDLDEVEIALHHVDSHLSQAQFSDLRALAFIWWPNGFGALIEMLPLLKRKQIVYIEHQPELTYDSPMGTDNAWRSEEHIPDQQEVIHDDAGTAPPETEFEQFVREEIEGEAMFWNNLTAKDVPSR</sequence>
<dbReference type="InParanoid" id="J4GSE7"/>
<dbReference type="OrthoDB" id="2754421at2759"/>
<proteinExistence type="predicted"/>
<protein>
    <submittedName>
        <fullName evidence="1">Uncharacterized protein</fullName>
    </submittedName>
</protein>
<dbReference type="STRING" id="599839.J4GSE7"/>
<evidence type="ECO:0000313" key="1">
    <source>
        <dbReference type="EMBL" id="CCM04090.1"/>
    </source>
</evidence>
<dbReference type="RefSeq" id="XP_012183373.1">
    <property type="nucleotide sequence ID" value="XM_012327983.1"/>
</dbReference>
<evidence type="ECO:0000313" key="2">
    <source>
        <dbReference type="Proteomes" id="UP000006352"/>
    </source>
</evidence>
<organism evidence="1 2">
    <name type="scientific">Fibroporia radiculosa</name>
    <dbReference type="NCBI Taxonomy" id="599839"/>
    <lineage>
        <taxon>Eukaryota</taxon>
        <taxon>Fungi</taxon>
        <taxon>Dikarya</taxon>
        <taxon>Basidiomycota</taxon>
        <taxon>Agaricomycotina</taxon>
        <taxon>Agaricomycetes</taxon>
        <taxon>Polyporales</taxon>
        <taxon>Fibroporiaceae</taxon>
        <taxon>Fibroporia</taxon>
    </lineage>
</organism>
<dbReference type="HOGENOM" id="CLU_520776_0_0_1"/>
<keyword evidence="2" id="KW-1185">Reference proteome</keyword>
<gene>
    <name evidence="1" type="ORF">FIBRA_06249</name>
</gene>
<dbReference type="Proteomes" id="UP000006352">
    <property type="component" value="Unassembled WGS sequence"/>
</dbReference>
<name>J4GSE7_9APHY</name>
<dbReference type="GeneID" id="24099001"/>
<reference evidence="1 2" key="1">
    <citation type="journal article" date="2012" name="Appl. Environ. Microbiol.">
        <title>Short-read sequencing for genomic analysis of the brown rot fungus Fibroporia radiculosa.</title>
        <authorList>
            <person name="Tang J.D."/>
            <person name="Perkins A.D."/>
            <person name="Sonstegard T.S."/>
            <person name="Schroeder S.G."/>
            <person name="Burgess S.C."/>
            <person name="Diehl S.V."/>
        </authorList>
    </citation>
    <scope>NUCLEOTIDE SEQUENCE [LARGE SCALE GENOMIC DNA]</scope>
    <source>
        <strain evidence="1 2">TFFH 294</strain>
    </source>
</reference>
<dbReference type="EMBL" id="HE797141">
    <property type="protein sequence ID" value="CCM04090.1"/>
    <property type="molecule type" value="Genomic_DNA"/>
</dbReference>